<evidence type="ECO:0000313" key="2">
    <source>
        <dbReference type="EMBL" id="CAC5424372.1"/>
    </source>
</evidence>
<evidence type="ECO:0000313" key="3">
    <source>
        <dbReference type="Proteomes" id="UP000507470"/>
    </source>
</evidence>
<keyword evidence="3" id="KW-1185">Reference proteome</keyword>
<dbReference type="Proteomes" id="UP000507470">
    <property type="component" value="Unassembled WGS sequence"/>
</dbReference>
<proteinExistence type="predicted"/>
<name>A0A6J8EXA4_MYTCO</name>
<dbReference type="InterPro" id="IPR046496">
    <property type="entry name" value="DUF6589"/>
</dbReference>
<evidence type="ECO:0000259" key="1">
    <source>
        <dbReference type="Pfam" id="PF20231"/>
    </source>
</evidence>
<accession>A0A6J8EXA4</accession>
<dbReference type="AlphaFoldDB" id="A0A6J8EXA4"/>
<protein>
    <recommendedName>
        <fullName evidence="1">DUF6589 domain-containing protein</fullName>
    </recommendedName>
</protein>
<dbReference type="EMBL" id="CACVKT020010008">
    <property type="protein sequence ID" value="CAC5424372.1"/>
    <property type="molecule type" value="Genomic_DNA"/>
</dbReference>
<feature type="domain" description="DUF6589" evidence="1">
    <location>
        <begin position="153"/>
        <end position="302"/>
    </location>
</feature>
<sequence length="319" mass="36538">MSKYRSPASLHEIQDNGDGIQCKRTDSVDHAYCTMTCNSFSELVTDNQNAPDSDNDVDSEDDDIDNGVKSVLDAVKGVNLTPSSKYDFQSVLKSLTIDELPKINIFLEILKEMKERALLFSRNNKNSAFQRCTTLIAVAGNASDEVPMGDISPEFFIPNEAEKSKLRDVKKVLIGRMIVDKKYVDWLEKKLPTHIPHRYSEYMSKKQEVFSLPIIFKNESKNEDCLDIMDAYERQLTEIFTLAHGNTDMLQKHGAVLGGDQLTRERLQNVKNIRFLALTPEGRFEHLNPIVIEHWHVKQDLLSVRHLVRHRKIHTLVLK</sequence>
<dbReference type="Pfam" id="PF20231">
    <property type="entry name" value="DUF6589"/>
    <property type="match status" value="1"/>
</dbReference>
<dbReference type="OrthoDB" id="6155691at2759"/>
<gene>
    <name evidence="2" type="ORF">MCOR_56290</name>
</gene>
<reference evidence="2 3" key="1">
    <citation type="submission" date="2020-06" db="EMBL/GenBank/DDBJ databases">
        <authorList>
            <person name="Li R."/>
            <person name="Bekaert M."/>
        </authorList>
    </citation>
    <scope>NUCLEOTIDE SEQUENCE [LARGE SCALE GENOMIC DNA]</scope>
    <source>
        <strain evidence="3">wild</strain>
    </source>
</reference>
<organism evidence="2 3">
    <name type="scientific">Mytilus coruscus</name>
    <name type="common">Sea mussel</name>
    <dbReference type="NCBI Taxonomy" id="42192"/>
    <lineage>
        <taxon>Eukaryota</taxon>
        <taxon>Metazoa</taxon>
        <taxon>Spiralia</taxon>
        <taxon>Lophotrochozoa</taxon>
        <taxon>Mollusca</taxon>
        <taxon>Bivalvia</taxon>
        <taxon>Autobranchia</taxon>
        <taxon>Pteriomorphia</taxon>
        <taxon>Mytilida</taxon>
        <taxon>Mytiloidea</taxon>
        <taxon>Mytilidae</taxon>
        <taxon>Mytilinae</taxon>
        <taxon>Mytilus</taxon>
    </lineage>
</organism>